<proteinExistence type="inferred from homology"/>
<dbReference type="Gene3D" id="2.60.40.10">
    <property type="entry name" value="Immunoglobulins"/>
    <property type="match status" value="2"/>
</dbReference>
<evidence type="ECO:0000256" key="5">
    <source>
        <dbReference type="ARBA" id="ARBA00023186"/>
    </source>
</evidence>
<evidence type="ECO:0000313" key="9">
    <source>
        <dbReference type="EMBL" id="WOZ77410.1"/>
    </source>
</evidence>
<comment type="subcellular location">
    <subcellularLocation>
        <location evidence="1">Periplasm</location>
    </subcellularLocation>
</comment>
<accession>A0ABZ0MPH9</accession>
<dbReference type="PANTHER" id="PTHR30251">
    <property type="entry name" value="PILUS ASSEMBLY CHAPERONE"/>
    <property type="match status" value="1"/>
</dbReference>
<evidence type="ECO:0000256" key="6">
    <source>
        <dbReference type="SAM" id="SignalP"/>
    </source>
</evidence>
<feature type="chain" id="PRO_5046448922" evidence="6">
    <location>
        <begin position="22"/>
        <end position="234"/>
    </location>
</feature>
<dbReference type="PANTHER" id="PTHR30251:SF2">
    <property type="entry name" value="FIMBRIAL CHAPERONE YADV-RELATED"/>
    <property type="match status" value="1"/>
</dbReference>
<keyword evidence="3 6" id="KW-0732">Signal</keyword>
<dbReference type="Pfam" id="PF02753">
    <property type="entry name" value="PapD_C"/>
    <property type="match status" value="1"/>
</dbReference>
<keyword evidence="5" id="KW-0143">Chaperone</keyword>
<protein>
    <submittedName>
        <fullName evidence="9">Molecular chaperone</fullName>
    </submittedName>
</protein>
<dbReference type="Pfam" id="PF00345">
    <property type="entry name" value="PapD_N"/>
    <property type="match status" value="1"/>
</dbReference>
<evidence type="ECO:0000256" key="3">
    <source>
        <dbReference type="ARBA" id="ARBA00022729"/>
    </source>
</evidence>
<dbReference type="InterPro" id="IPR016147">
    <property type="entry name" value="Pili_assmbl_chaperone_N"/>
</dbReference>
<evidence type="ECO:0000259" key="7">
    <source>
        <dbReference type="Pfam" id="PF00345"/>
    </source>
</evidence>
<dbReference type="EMBL" id="CP137744">
    <property type="protein sequence ID" value="WOZ77410.1"/>
    <property type="molecule type" value="Genomic_DNA"/>
</dbReference>
<evidence type="ECO:0000313" key="10">
    <source>
        <dbReference type="Proteomes" id="UP001302368"/>
    </source>
</evidence>
<feature type="domain" description="Pili assembly chaperone N-terminal" evidence="7">
    <location>
        <begin position="23"/>
        <end position="144"/>
    </location>
</feature>
<dbReference type="InterPro" id="IPR008962">
    <property type="entry name" value="PapD-like_sf"/>
</dbReference>
<dbReference type="InterPro" id="IPR036316">
    <property type="entry name" value="Pili_assmbl_chap_C_dom_sf"/>
</dbReference>
<dbReference type="Proteomes" id="UP001302368">
    <property type="component" value="Chromosome"/>
</dbReference>
<feature type="domain" description="Pili assembly chaperone C-terminal" evidence="8">
    <location>
        <begin position="166"/>
        <end position="225"/>
    </location>
</feature>
<dbReference type="SUPFAM" id="SSF49584">
    <property type="entry name" value="Periplasmic chaperone C-domain"/>
    <property type="match status" value="1"/>
</dbReference>
<evidence type="ECO:0000259" key="8">
    <source>
        <dbReference type="Pfam" id="PF02753"/>
    </source>
</evidence>
<dbReference type="InterPro" id="IPR050643">
    <property type="entry name" value="Periplasmic_pilus_chap"/>
</dbReference>
<dbReference type="InterPro" id="IPR016148">
    <property type="entry name" value="Pili_assmbl_chaperone_C"/>
</dbReference>
<name>A0ABZ0MPH9_9ENTR</name>
<comment type="similarity">
    <text evidence="2">Belongs to the periplasmic pilus chaperone family.</text>
</comment>
<keyword evidence="4" id="KW-0574">Periplasm</keyword>
<dbReference type="SUPFAM" id="SSF49354">
    <property type="entry name" value="PapD-like"/>
    <property type="match status" value="1"/>
</dbReference>
<organism evidence="9 10">
    <name type="scientific">Kosakonia sacchari</name>
    <dbReference type="NCBI Taxonomy" id="1158459"/>
    <lineage>
        <taxon>Bacteria</taxon>
        <taxon>Pseudomonadati</taxon>
        <taxon>Pseudomonadota</taxon>
        <taxon>Gammaproteobacteria</taxon>
        <taxon>Enterobacterales</taxon>
        <taxon>Enterobacteriaceae</taxon>
        <taxon>Kosakonia</taxon>
    </lineage>
</organism>
<gene>
    <name evidence="9" type="ORF">Q8Y70_23195</name>
</gene>
<evidence type="ECO:0000256" key="1">
    <source>
        <dbReference type="ARBA" id="ARBA00004418"/>
    </source>
</evidence>
<dbReference type="InterPro" id="IPR001829">
    <property type="entry name" value="Pili_assmbl_chaperone_bac"/>
</dbReference>
<evidence type="ECO:0000256" key="4">
    <source>
        <dbReference type="ARBA" id="ARBA00022764"/>
    </source>
</evidence>
<evidence type="ECO:0000256" key="2">
    <source>
        <dbReference type="ARBA" id="ARBA00007399"/>
    </source>
</evidence>
<keyword evidence="10" id="KW-1185">Reference proteome</keyword>
<reference evidence="9 10" key="1">
    <citation type="submission" date="2023-10" db="EMBL/GenBank/DDBJ databases">
        <title>Genome sequencing of the isolated polysaccharide-producing bacterium Kosakonia sacchari KS2022.</title>
        <authorList>
            <person name="Yi X."/>
        </authorList>
    </citation>
    <scope>NUCLEOTIDE SEQUENCE [LARGE SCALE GENOMIC DNA]</scope>
    <source>
        <strain evidence="9 10">KS2022</strain>
    </source>
</reference>
<dbReference type="InterPro" id="IPR013783">
    <property type="entry name" value="Ig-like_fold"/>
</dbReference>
<feature type="signal peptide" evidence="6">
    <location>
        <begin position="1"/>
        <end position="21"/>
    </location>
</feature>
<dbReference type="PRINTS" id="PR00969">
    <property type="entry name" value="CHAPERONPILI"/>
</dbReference>
<sequence>MSKYKKLTALFLFFMFGDACASVMMVGTRVIYPADIKEKTLAFTNTGNEPVLVQVWADKDNPQSTPETADAPFLLMPSIFRINPASEHTLRLKFTGAGLPEDRESLFWLNFLQYPARKTSDHGQNSLTVLVKSRLKLFYRPASLTGDANHSLDDVKVSLKGKTLEINNTGAYHISVISAFTQERARKYPIKYKGIIVPHSVTKWTLPSGGGDNLTINAINDYGGVFSKSYSLVK</sequence>
<dbReference type="RefSeq" id="WP_305737502.1">
    <property type="nucleotide sequence ID" value="NZ_CP137744.1"/>
</dbReference>